<dbReference type="GeneID" id="9472758"/>
<sequence length="94" mass="10685">MSASGVHNHRLTKELWESYAENRAVKDVHLTNDGEVLHKAGANVKGILQYLREHTGRKTTLKDVHNMIQRIRCKQSSNQTDAERAFALLDELCS</sequence>
<dbReference type="OrthoDB" id="128443at2759"/>
<dbReference type="InParanoid" id="D0N9E0"/>
<evidence type="ECO:0000313" key="1">
    <source>
        <dbReference type="EMBL" id="EEY54428.1"/>
    </source>
</evidence>
<keyword evidence="2" id="KW-1185">Reference proteome</keyword>
<dbReference type="PANTHER" id="PTHR31569">
    <property type="entry name" value="SWIM-TYPE DOMAIN-CONTAINING PROTEIN"/>
    <property type="match status" value="1"/>
</dbReference>
<dbReference type="KEGG" id="pif:PITG_08063"/>
<reference evidence="2" key="1">
    <citation type="journal article" date="2009" name="Nature">
        <title>Genome sequence and analysis of the Irish potato famine pathogen Phytophthora infestans.</title>
        <authorList>
            <consortium name="The Broad Institute Genome Sequencing Platform"/>
            <person name="Haas B.J."/>
            <person name="Kamoun S."/>
            <person name="Zody M.C."/>
            <person name="Jiang R.H."/>
            <person name="Handsaker R.E."/>
            <person name="Cano L.M."/>
            <person name="Grabherr M."/>
            <person name="Kodira C.D."/>
            <person name="Raffaele S."/>
            <person name="Torto-Alalibo T."/>
            <person name="Bozkurt T.O."/>
            <person name="Ah-Fong A.M."/>
            <person name="Alvarado L."/>
            <person name="Anderson V.L."/>
            <person name="Armstrong M.R."/>
            <person name="Avrova A."/>
            <person name="Baxter L."/>
            <person name="Beynon J."/>
            <person name="Boevink P.C."/>
            <person name="Bollmann S.R."/>
            <person name="Bos J.I."/>
            <person name="Bulone V."/>
            <person name="Cai G."/>
            <person name="Cakir C."/>
            <person name="Carrington J.C."/>
            <person name="Chawner M."/>
            <person name="Conti L."/>
            <person name="Costanzo S."/>
            <person name="Ewan R."/>
            <person name="Fahlgren N."/>
            <person name="Fischbach M.A."/>
            <person name="Fugelstad J."/>
            <person name="Gilroy E.M."/>
            <person name="Gnerre S."/>
            <person name="Green P.J."/>
            <person name="Grenville-Briggs L.J."/>
            <person name="Griffith J."/>
            <person name="Grunwald N.J."/>
            <person name="Horn K."/>
            <person name="Horner N.R."/>
            <person name="Hu C.H."/>
            <person name="Huitema E."/>
            <person name="Jeong D.H."/>
            <person name="Jones A.M."/>
            <person name="Jones J.D."/>
            <person name="Jones R.W."/>
            <person name="Karlsson E.K."/>
            <person name="Kunjeti S.G."/>
            <person name="Lamour K."/>
            <person name="Liu Z."/>
            <person name="Ma L."/>
            <person name="Maclean D."/>
            <person name="Chibucos M.C."/>
            <person name="McDonald H."/>
            <person name="McWalters J."/>
            <person name="Meijer H.J."/>
            <person name="Morgan W."/>
            <person name="Morris P.F."/>
            <person name="Munro C.A."/>
            <person name="O'Neill K."/>
            <person name="Ospina-Giraldo M."/>
            <person name="Pinzon A."/>
            <person name="Pritchard L."/>
            <person name="Ramsahoye B."/>
            <person name="Ren Q."/>
            <person name="Restrepo S."/>
            <person name="Roy S."/>
            <person name="Sadanandom A."/>
            <person name="Savidor A."/>
            <person name="Schornack S."/>
            <person name="Schwartz D.C."/>
            <person name="Schumann U.D."/>
            <person name="Schwessinger B."/>
            <person name="Seyer L."/>
            <person name="Sharpe T."/>
            <person name="Silvar C."/>
            <person name="Song J."/>
            <person name="Studholme D.J."/>
            <person name="Sykes S."/>
            <person name="Thines M."/>
            <person name="van de Vondervoort P.J."/>
            <person name="Phuntumart V."/>
            <person name="Wawra S."/>
            <person name="Weide R."/>
            <person name="Win J."/>
            <person name="Young C."/>
            <person name="Zhou S."/>
            <person name="Fry W."/>
            <person name="Meyers B.C."/>
            <person name="van West P."/>
            <person name="Ristaino J."/>
            <person name="Govers F."/>
            <person name="Birch P.R."/>
            <person name="Whisson S.C."/>
            <person name="Judelson H.S."/>
            <person name="Nusbaum C."/>
        </authorList>
    </citation>
    <scope>NUCLEOTIDE SEQUENCE [LARGE SCALE GENOMIC DNA]</scope>
    <source>
        <strain evidence="2">T30-4</strain>
    </source>
</reference>
<dbReference type="VEuPathDB" id="FungiDB:PITG_08063"/>
<name>D0N9E0_PHYIT</name>
<evidence type="ECO:0000313" key="2">
    <source>
        <dbReference type="Proteomes" id="UP000006643"/>
    </source>
</evidence>
<protein>
    <submittedName>
        <fullName evidence="1">Uncharacterized protein</fullName>
    </submittedName>
</protein>
<organism evidence="1 2">
    <name type="scientific">Phytophthora infestans (strain T30-4)</name>
    <name type="common">Potato late blight agent</name>
    <dbReference type="NCBI Taxonomy" id="403677"/>
    <lineage>
        <taxon>Eukaryota</taxon>
        <taxon>Sar</taxon>
        <taxon>Stramenopiles</taxon>
        <taxon>Oomycota</taxon>
        <taxon>Peronosporomycetes</taxon>
        <taxon>Peronosporales</taxon>
        <taxon>Peronosporaceae</taxon>
        <taxon>Phytophthora</taxon>
    </lineage>
</organism>
<dbReference type="RefSeq" id="XP_002904250.1">
    <property type="nucleotide sequence ID" value="XM_002904204.1"/>
</dbReference>
<dbReference type="PANTHER" id="PTHR31569:SF4">
    <property type="entry name" value="SWIM-TYPE DOMAIN-CONTAINING PROTEIN"/>
    <property type="match status" value="1"/>
</dbReference>
<dbReference type="InterPro" id="IPR052579">
    <property type="entry name" value="Zinc_finger_SWIM"/>
</dbReference>
<dbReference type="AlphaFoldDB" id="D0N9E0"/>
<dbReference type="Proteomes" id="UP000006643">
    <property type="component" value="Unassembled WGS sequence"/>
</dbReference>
<proteinExistence type="predicted"/>
<accession>D0N9E0</accession>
<dbReference type="EMBL" id="DS028129">
    <property type="protein sequence ID" value="EEY54428.1"/>
    <property type="molecule type" value="Genomic_DNA"/>
</dbReference>
<dbReference type="OMA" id="QRIRCKQ"/>
<gene>
    <name evidence="1" type="ORF">PITG_08063</name>
</gene>
<dbReference type="HOGENOM" id="CLU_2390783_0_0_1"/>